<feature type="disulfide bond" evidence="3">
    <location>
        <begin position="16"/>
        <end position="28"/>
    </location>
</feature>
<feature type="disulfide bond" evidence="3">
    <location>
        <begin position="78"/>
        <end position="93"/>
    </location>
</feature>
<gene>
    <name evidence="5" type="primary">LRP1</name>
    <name evidence="5" type="ORF">BLAG_LOCUS3921</name>
</gene>
<feature type="disulfide bond" evidence="3">
    <location>
        <begin position="23"/>
        <end position="41"/>
    </location>
</feature>
<dbReference type="PANTHER" id="PTHR24251">
    <property type="entry name" value="OVOCHYMASE-RELATED"/>
    <property type="match status" value="1"/>
</dbReference>
<dbReference type="InterPro" id="IPR035914">
    <property type="entry name" value="Sperma_CUB_dom_sf"/>
</dbReference>
<organism evidence="5 6">
    <name type="scientific">Branchiostoma lanceolatum</name>
    <name type="common">Common lancelet</name>
    <name type="synonym">Amphioxus lanceolatum</name>
    <dbReference type="NCBI Taxonomy" id="7740"/>
    <lineage>
        <taxon>Eukaryota</taxon>
        <taxon>Metazoa</taxon>
        <taxon>Chordata</taxon>
        <taxon>Cephalochordata</taxon>
        <taxon>Leptocardii</taxon>
        <taxon>Amphioxiformes</taxon>
        <taxon>Branchiostomatidae</taxon>
        <taxon>Branchiostoma</taxon>
    </lineage>
</organism>
<evidence type="ECO:0000256" key="1">
    <source>
        <dbReference type="ARBA" id="ARBA00022737"/>
    </source>
</evidence>
<comment type="caution">
    <text evidence="3">Lacks conserved residue(s) required for the propagation of feature annotation.</text>
</comment>
<dbReference type="PROSITE" id="PS01209">
    <property type="entry name" value="LDLRA_1"/>
    <property type="match status" value="2"/>
</dbReference>
<dbReference type="InterPro" id="IPR000859">
    <property type="entry name" value="CUB_dom"/>
</dbReference>
<dbReference type="Gene3D" id="2.60.120.290">
    <property type="entry name" value="Spermadhesin, CUB domain"/>
    <property type="match status" value="1"/>
</dbReference>
<evidence type="ECO:0000256" key="2">
    <source>
        <dbReference type="ARBA" id="ARBA00023157"/>
    </source>
</evidence>
<protein>
    <submittedName>
        <fullName evidence="5">LRP1 protein</fullName>
    </submittedName>
</protein>
<dbReference type="EMBL" id="OV696696">
    <property type="protein sequence ID" value="CAH1239695.1"/>
    <property type="molecule type" value="Genomic_DNA"/>
</dbReference>
<dbReference type="Proteomes" id="UP000838412">
    <property type="component" value="Chromosome 11"/>
</dbReference>
<dbReference type="SUPFAM" id="SSF57424">
    <property type="entry name" value="LDL receptor-like module"/>
    <property type="match status" value="3"/>
</dbReference>
<keyword evidence="2 3" id="KW-1015">Disulfide bond</keyword>
<dbReference type="PROSITE" id="PS50068">
    <property type="entry name" value="LDLRA_2"/>
    <property type="match status" value="3"/>
</dbReference>
<dbReference type="Pfam" id="PF00431">
    <property type="entry name" value="CUB"/>
    <property type="match status" value="1"/>
</dbReference>
<dbReference type="PRINTS" id="PR00261">
    <property type="entry name" value="LDLRECEPTOR"/>
</dbReference>
<proteinExistence type="predicted"/>
<evidence type="ECO:0000313" key="6">
    <source>
        <dbReference type="Proteomes" id="UP000838412"/>
    </source>
</evidence>
<dbReference type="FunFam" id="4.10.400.10:FF:000005">
    <property type="entry name" value="low-density lipoprotein receptor-related protein 1B"/>
    <property type="match status" value="1"/>
</dbReference>
<dbReference type="Pfam" id="PF00057">
    <property type="entry name" value="Ldl_recept_a"/>
    <property type="match status" value="3"/>
</dbReference>
<evidence type="ECO:0000256" key="3">
    <source>
        <dbReference type="PROSITE-ProRule" id="PRU00124"/>
    </source>
</evidence>
<dbReference type="SMART" id="SM00042">
    <property type="entry name" value="CUB"/>
    <property type="match status" value="1"/>
</dbReference>
<dbReference type="FunFam" id="2.60.120.290:FF:000005">
    <property type="entry name" value="Procollagen C-endopeptidase enhancer 1"/>
    <property type="match status" value="1"/>
</dbReference>
<sequence>MLWMLLLFVAGASAQCGPQQFQCDDGACFPASYECDDEADCSQGEDEATANCPDGPICSAGDFTCAHGNTCVPDSWICDGDNDCGDSSDEQNCNAIGVCRDDQFMCADGSGCLRPSWVCDAEDDCADGSDEQGAHCPPKVDCVSENLQQDSGRIDVLHYTNDQDCTWTVTVTAGKFVHLVFTVFDIELDDACRRVFDSVSVYDGPSTSAPQLLKGCGDRIPAPLTSSSNTMTIRFRTDEDVVRMGFSASYSAVDHQHSK</sequence>
<evidence type="ECO:0000259" key="4">
    <source>
        <dbReference type="PROSITE" id="PS01180"/>
    </source>
</evidence>
<reference evidence="5" key="1">
    <citation type="submission" date="2022-01" db="EMBL/GenBank/DDBJ databases">
        <authorList>
            <person name="Braso-Vives M."/>
        </authorList>
    </citation>
    <scope>NUCLEOTIDE SEQUENCE</scope>
</reference>
<dbReference type="PROSITE" id="PS01180">
    <property type="entry name" value="CUB"/>
    <property type="match status" value="1"/>
</dbReference>
<dbReference type="InterPro" id="IPR002172">
    <property type="entry name" value="LDrepeatLR_classA_rpt"/>
</dbReference>
<dbReference type="CDD" id="cd00041">
    <property type="entry name" value="CUB"/>
    <property type="match status" value="1"/>
</dbReference>
<dbReference type="SUPFAM" id="SSF49854">
    <property type="entry name" value="Spermadhesin, CUB domain"/>
    <property type="match status" value="1"/>
</dbReference>
<keyword evidence="6" id="KW-1185">Reference proteome</keyword>
<accession>A0A8J9YRY1</accession>
<dbReference type="SMART" id="SM00192">
    <property type="entry name" value="LDLa"/>
    <property type="match status" value="3"/>
</dbReference>
<dbReference type="OrthoDB" id="10070681at2759"/>
<dbReference type="Gene3D" id="4.10.400.10">
    <property type="entry name" value="Low-density Lipoprotein Receptor"/>
    <property type="match status" value="3"/>
</dbReference>
<dbReference type="AlphaFoldDB" id="A0A8J9YRY1"/>
<keyword evidence="1" id="KW-0677">Repeat</keyword>
<dbReference type="InterPro" id="IPR036055">
    <property type="entry name" value="LDL_receptor-like_sf"/>
</dbReference>
<feature type="domain" description="CUB" evidence="4">
    <location>
        <begin position="142"/>
        <end position="253"/>
    </location>
</feature>
<name>A0A8J9YRY1_BRALA</name>
<evidence type="ECO:0000313" key="5">
    <source>
        <dbReference type="EMBL" id="CAH1239695.1"/>
    </source>
</evidence>
<dbReference type="PANTHER" id="PTHR24251:SF52">
    <property type="entry name" value="CUB DOMAIN-CONTAINING PROTEIN"/>
    <property type="match status" value="1"/>
</dbReference>
<dbReference type="InterPro" id="IPR023415">
    <property type="entry name" value="LDLR_class-A_CS"/>
</dbReference>
<dbReference type="CDD" id="cd00112">
    <property type="entry name" value="LDLa"/>
    <property type="match status" value="3"/>
</dbReference>